<dbReference type="Proteomes" id="UP000054007">
    <property type="component" value="Unassembled WGS sequence"/>
</dbReference>
<dbReference type="Gene3D" id="3.40.50.1820">
    <property type="entry name" value="alpha/beta hydrolase"/>
    <property type="match status" value="1"/>
</dbReference>
<dbReference type="GO" id="GO:0008233">
    <property type="term" value="F:peptidase activity"/>
    <property type="evidence" value="ECO:0007669"/>
    <property type="project" value="InterPro"/>
</dbReference>
<dbReference type="PRINTS" id="PR00793">
    <property type="entry name" value="PROAMNOPTASE"/>
</dbReference>
<protein>
    <submittedName>
        <fullName evidence="4">Alpha/beta-hydrolase</fullName>
    </submittedName>
</protein>
<proteinExistence type="inferred from homology"/>
<dbReference type="STRING" id="1314674.A0A0D7BG75"/>
<dbReference type="PANTHER" id="PTHR43248:SF2">
    <property type="entry name" value="PROLYL AMINOPEPTIDASE"/>
    <property type="match status" value="1"/>
</dbReference>
<sequence>MTQISPQATPKFGSEVLESYVLKGGVKVVERFFNLPLDYKEPEGEKIRVFARSMIPTDKAKTPEEEDKLPILVYLQGGPGHEVPLSDISGYTGEIHEKGYQTLWLDQRGTGLSTPFSADIIPTRLKTDQDIADYLKHFRADNIVNDCEAIRKTLLGHKTNPEEQKWTILGQSFGGFCAITYLSFHSAGLKEVFTTGGLAPLVSQPDIVYEHTVRRVITRNEVYYKKYPQDVKRVRDIMAYLDGNEVLSSNGGRLSPARFQQLGMDFGMHNGIDRVHQLVFHAVNDLELFGRLSNKTISLIEGAQGFDTNPLFAILHEPIYCQGAAARWSAARTLEQHPQFHWSQVKLLADTEPVYFTGEMIFPSMFDDYATLRPLKGAAEILAAYDGWGPLWDTEQLAKNTVNVSAVQYVDDMYVDFDLSQNTAKTIKNTEQYITNQLVHSGLREAPKDVMGRLFQLSKREYN</sequence>
<dbReference type="InterPro" id="IPR002410">
    <property type="entry name" value="Peptidase_S33"/>
</dbReference>
<accession>A0A0D7BG75</accession>
<evidence type="ECO:0000256" key="2">
    <source>
        <dbReference type="ARBA" id="ARBA00022801"/>
    </source>
</evidence>
<evidence type="ECO:0000259" key="3">
    <source>
        <dbReference type="Pfam" id="PF00561"/>
    </source>
</evidence>
<feature type="domain" description="AB hydrolase-1" evidence="3">
    <location>
        <begin position="70"/>
        <end position="237"/>
    </location>
</feature>
<evidence type="ECO:0000313" key="5">
    <source>
        <dbReference type="Proteomes" id="UP000054007"/>
    </source>
</evidence>
<dbReference type="GO" id="GO:0006508">
    <property type="term" value="P:proteolysis"/>
    <property type="evidence" value="ECO:0007669"/>
    <property type="project" value="InterPro"/>
</dbReference>
<name>A0A0D7BG75_9AGAR</name>
<evidence type="ECO:0000313" key="4">
    <source>
        <dbReference type="EMBL" id="KIY69487.1"/>
    </source>
</evidence>
<dbReference type="AlphaFoldDB" id="A0A0D7BG75"/>
<dbReference type="InterPro" id="IPR051601">
    <property type="entry name" value="Serine_prot/Carboxylest_S33"/>
</dbReference>
<dbReference type="EMBL" id="KN880483">
    <property type="protein sequence ID" value="KIY69487.1"/>
    <property type="molecule type" value="Genomic_DNA"/>
</dbReference>
<dbReference type="SUPFAM" id="SSF53474">
    <property type="entry name" value="alpha/beta-Hydrolases"/>
    <property type="match status" value="1"/>
</dbReference>
<evidence type="ECO:0000256" key="1">
    <source>
        <dbReference type="ARBA" id="ARBA00010088"/>
    </source>
</evidence>
<keyword evidence="5" id="KW-1185">Reference proteome</keyword>
<dbReference type="InterPro" id="IPR029058">
    <property type="entry name" value="AB_hydrolase_fold"/>
</dbReference>
<organism evidence="4 5">
    <name type="scientific">Cylindrobasidium torrendii FP15055 ss-10</name>
    <dbReference type="NCBI Taxonomy" id="1314674"/>
    <lineage>
        <taxon>Eukaryota</taxon>
        <taxon>Fungi</taxon>
        <taxon>Dikarya</taxon>
        <taxon>Basidiomycota</taxon>
        <taxon>Agaricomycotina</taxon>
        <taxon>Agaricomycetes</taxon>
        <taxon>Agaricomycetidae</taxon>
        <taxon>Agaricales</taxon>
        <taxon>Marasmiineae</taxon>
        <taxon>Physalacriaceae</taxon>
        <taxon>Cylindrobasidium</taxon>
    </lineage>
</organism>
<dbReference type="InterPro" id="IPR000073">
    <property type="entry name" value="AB_hydrolase_1"/>
</dbReference>
<dbReference type="PANTHER" id="PTHR43248">
    <property type="entry name" value="2-SUCCINYL-6-HYDROXY-2,4-CYCLOHEXADIENE-1-CARBOXYLATE SYNTHASE"/>
    <property type="match status" value="1"/>
</dbReference>
<keyword evidence="2 4" id="KW-0378">Hydrolase</keyword>
<dbReference type="Pfam" id="PF00561">
    <property type="entry name" value="Abhydrolase_1"/>
    <property type="match status" value="1"/>
</dbReference>
<dbReference type="OrthoDB" id="1898734at2759"/>
<gene>
    <name evidence="4" type="ORF">CYLTODRAFT_420668</name>
</gene>
<comment type="similarity">
    <text evidence="1">Belongs to the peptidase S33 family.</text>
</comment>
<reference evidence="4 5" key="1">
    <citation type="journal article" date="2015" name="Fungal Genet. Biol.">
        <title>Evolution of novel wood decay mechanisms in Agaricales revealed by the genome sequences of Fistulina hepatica and Cylindrobasidium torrendii.</title>
        <authorList>
            <person name="Floudas D."/>
            <person name="Held B.W."/>
            <person name="Riley R."/>
            <person name="Nagy L.G."/>
            <person name="Koehler G."/>
            <person name="Ransdell A.S."/>
            <person name="Younus H."/>
            <person name="Chow J."/>
            <person name="Chiniquy J."/>
            <person name="Lipzen A."/>
            <person name="Tritt A."/>
            <person name="Sun H."/>
            <person name="Haridas S."/>
            <person name="LaButti K."/>
            <person name="Ohm R.A."/>
            <person name="Kues U."/>
            <person name="Blanchette R.A."/>
            <person name="Grigoriev I.V."/>
            <person name="Minto R.E."/>
            <person name="Hibbett D.S."/>
        </authorList>
    </citation>
    <scope>NUCLEOTIDE SEQUENCE [LARGE SCALE GENOMIC DNA]</scope>
    <source>
        <strain evidence="4 5">FP15055 ss-10</strain>
    </source>
</reference>